<dbReference type="InterPro" id="IPR037021">
    <property type="entry name" value="RnfH_sf"/>
</dbReference>
<dbReference type="Gene3D" id="3.10.20.280">
    <property type="entry name" value="RnfH-like"/>
    <property type="match status" value="1"/>
</dbReference>
<dbReference type="Proteomes" id="UP000450676">
    <property type="component" value="Unassembled WGS sequence"/>
</dbReference>
<organism evidence="3 4">
    <name type="scientific">Pseudoduganella aquatica</name>
    <dbReference type="NCBI Taxonomy" id="2660641"/>
    <lineage>
        <taxon>Bacteria</taxon>
        <taxon>Pseudomonadati</taxon>
        <taxon>Pseudomonadota</taxon>
        <taxon>Betaproteobacteria</taxon>
        <taxon>Burkholderiales</taxon>
        <taxon>Oxalobacteraceae</taxon>
        <taxon>Telluria group</taxon>
        <taxon>Pseudoduganella</taxon>
    </lineage>
</organism>
<dbReference type="Pfam" id="PF03658">
    <property type="entry name" value="Ub-RnfH"/>
    <property type="match status" value="1"/>
</dbReference>
<dbReference type="SUPFAM" id="SSF54285">
    <property type="entry name" value="MoaD/ThiS"/>
    <property type="match status" value="1"/>
</dbReference>
<protein>
    <recommendedName>
        <fullName evidence="2">UPF0125 protein GTP77_16155</fullName>
    </recommendedName>
</protein>
<comment type="caution">
    <text evidence="3">The sequence shown here is derived from an EMBL/GenBank/DDBJ whole genome shotgun (WGS) entry which is preliminary data.</text>
</comment>
<comment type="similarity">
    <text evidence="1 2">Belongs to the UPF0125 (RnfH) family.</text>
</comment>
<dbReference type="PANTHER" id="PTHR37483:SF1">
    <property type="entry name" value="UPF0125 PROTEIN RATB"/>
    <property type="match status" value="1"/>
</dbReference>
<evidence type="ECO:0000256" key="1">
    <source>
        <dbReference type="ARBA" id="ARBA00010645"/>
    </source>
</evidence>
<keyword evidence="4" id="KW-1185">Reference proteome</keyword>
<reference evidence="3 4" key="1">
    <citation type="submission" date="2019-12" db="EMBL/GenBank/DDBJ databases">
        <title>Novel species isolated from a subtropical stream in China.</title>
        <authorList>
            <person name="Lu H."/>
        </authorList>
    </citation>
    <scope>NUCLEOTIDE SEQUENCE [LARGE SCALE GENOMIC DNA]</scope>
    <source>
        <strain evidence="3 4">FT127W</strain>
    </source>
</reference>
<accession>A0A7X4HCV4</accession>
<proteinExistence type="inferred from homology"/>
<evidence type="ECO:0000313" key="3">
    <source>
        <dbReference type="EMBL" id="MYN08864.1"/>
    </source>
</evidence>
<gene>
    <name evidence="3" type="ORF">GTP77_16155</name>
</gene>
<sequence>MAAEQINVEVCYATSTLQFRRALRLEAGATIQRALDVSGLALEVPGVDLAAMAVGIYGKKKTLDTVLREHDRVEVYRPLIADPKNARRRRVRKPE</sequence>
<dbReference type="RefSeq" id="WP_161073170.1">
    <property type="nucleotide sequence ID" value="NZ_WWCU01000017.1"/>
</dbReference>
<dbReference type="InterPro" id="IPR016155">
    <property type="entry name" value="Mopterin_synth/thiamin_S_b"/>
</dbReference>
<dbReference type="EMBL" id="WWCU01000017">
    <property type="protein sequence ID" value="MYN08864.1"/>
    <property type="molecule type" value="Genomic_DNA"/>
</dbReference>
<evidence type="ECO:0000256" key="2">
    <source>
        <dbReference type="HAMAP-Rule" id="MF_00460"/>
    </source>
</evidence>
<evidence type="ECO:0000313" key="4">
    <source>
        <dbReference type="Proteomes" id="UP000450676"/>
    </source>
</evidence>
<dbReference type="PANTHER" id="PTHR37483">
    <property type="entry name" value="UPF0125 PROTEIN RATB"/>
    <property type="match status" value="1"/>
</dbReference>
<dbReference type="HAMAP" id="MF_00460">
    <property type="entry name" value="UPF0125_RnfH"/>
    <property type="match status" value="1"/>
</dbReference>
<dbReference type="AlphaFoldDB" id="A0A7X4HCV4"/>
<dbReference type="NCBIfam" id="NF002490">
    <property type="entry name" value="PRK01777.1"/>
    <property type="match status" value="1"/>
</dbReference>
<dbReference type="InterPro" id="IPR005346">
    <property type="entry name" value="RnfH"/>
</dbReference>
<name>A0A7X4HCV4_9BURK</name>